<dbReference type="Proteomes" id="UP000196440">
    <property type="component" value="Unassembled WGS sequence"/>
</dbReference>
<gene>
    <name evidence="2" type="ORF">CBW57_08115</name>
    <name evidence="1" type="ORF">ERS008530_01681</name>
</gene>
<name>A0A0T9M4P2_YERIN</name>
<organism evidence="1 3">
    <name type="scientific">Yersinia intermedia</name>
    <dbReference type="NCBI Taxonomy" id="631"/>
    <lineage>
        <taxon>Bacteria</taxon>
        <taxon>Pseudomonadati</taxon>
        <taxon>Pseudomonadota</taxon>
        <taxon>Gammaproteobacteria</taxon>
        <taxon>Enterobacterales</taxon>
        <taxon>Yersiniaceae</taxon>
        <taxon>Yersinia</taxon>
    </lineage>
</organism>
<dbReference type="Proteomes" id="UP000038750">
    <property type="component" value="Unassembled WGS sequence"/>
</dbReference>
<evidence type="ECO:0000313" key="3">
    <source>
        <dbReference type="Proteomes" id="UP000038750"/>
    </source>
</evidence>
<sequence length="48" mass="5465">MLIRCRLIRGSNGTFLNIPAKQTVEVIIIITTIVNNLCWFFNNQPANC</sequence>
<evidence type="ECO:0000313" key="1">
    <source>
        <dbReference type="EMBL" id="CNF61809.1"/>
    </source>
</evidence>
<reference evidence="2 4" key="2">
    <citation type="submission" date="2017-05" db="EMBL/GenBank/DDBJ databases">
        <title>Whole genome sequencing of Yersinia kristensenii.</title>
        <authorList>
            <person name="Campioni F."/>
        </authorList>
    </citation>
    <scope>NUCLEOTIDE SEQUENCE [LARGE SCALE GENOMIC DNA]</scope>
    <source>
        <strain evidence="2 4">CFSAN060536</strain>
    </source>
</reference>
<accession>A0A0T9M4P2</accession>
<proteinExistence type="predicted"/>
<reference evidence="1 3" key="1">
    <citation type="submission" date="2015-03" db="EMBL/GenBank/DDBJ databases">
        <authorList>
            <person name="Murphy D."/>
        </authorList>
    </citation>
    <scope>NUCLEOTIDE SEQUENCE [LARGE SCALE GENOMIC DNA]</scope>
    <source>
        <strain evidence="1 3">BR165/97</strain>
    </source>
</reference>
<dbReference type="AlphaFoldDB" id="A0A0T9M4P2"/>
<protein>
    <submittedName>
        <fullName evidence="2">Vago-PB, isoform B</fullName>
    </submittedName>
</protein>
<dbReference type="EMBL" id="NHOI01000010">
    <property type="protein sequence ID" value="OVZ87812.1"/>
    <property type="molecule type" value="Genomic_DNA"/>
</dbReference>
<dbReference type="EMBL" id="CPZJ01000005">
    <property type="protein sequence ID" value="CNF61809.1"/>
    <property type="molecule type" value="Genomic_DNA"/>
</dbReference>
<evidence type="ECO:0000313" key="4">
    <source>
        <dbReference type="Proteomes" id="UP000196440"/>
    </source>
</evidence>
<evidence type="ECO:0000313" key="2">
    <source>
        <dbReference type="EMBL" id="OVZ87812.1"/>
    </source>
</evidence>